<feature type="transmembrane region" description="Helical" evidence="6">
    <location>
        <begin position="326"/>
        <end position="347"/>
    </location>
</feature>
<accession>A0ABD5EU53</accession>
<dbReference type="EMBL" id="JAVRES010000016">
    <property type="protein sequence ID" value="MDT0438257.1"/>
    <property type="molecule type" value="Genomic_DNA"/>
</dbReference>
<feature type="transmembrane region" description="Helical" evidence="6">
    <location>
        <begin position="413"/>
        <end position="432"/>
    </location>
</feature>
<dbReference type="PANTHER" id="PTHR23508">
    <property type="entry name" value="CARBOXYLIC ACID TRANSPORTER PROTEIN HOMOLOG"/>
    <property type="match status" value="1"/>
</dbReference>
<keyword evidence="3 6" id="KW-1133">Transmembrane helix</keyword>
<dbReference type="PANTHER" id="PTHR23508:SF10">
    <property type="entry name" value="CARBOXYLIC ACID TRANSPORTER PROTEIN HOMOLOG"/>
    <property type="match status" value="1"/>
</dbReference>
<dbReference type="SUPFAM" id="SSF103473">
    <property type="entry name" value="MFS general substrate transporter"/>
    <property type="match status" value="1"/>
</dbReference>
<dbReference type="Gene3D" id="1.20.1250.20">
    <property type="entry name" value="MFS general substrate transporter like domains"/>
    <property type="match status" value="1"/>
</dbReference>
<dbReference type="PROSITE" id="PS50850">
    <property type="entry name" value="MFS"/>
    <property type="match status" value="1"/>
</dbReference>
<evidence type="ECO:0000256" key="5">
    <source>
        <dbReference type="SAM" id="MobiDB-lite"/>
    </source>
</evidence>
<feature type="transmembrane region" description="Helical" evidence="6">
    <location>
        <begin position="293"/>
        <end position="314"/>
    </location>
</feature>
<feature type="transmembrane region" description="Helical" evidence="6">
    <location>
        <begin position="97"/>
        <end position="114"/>
    </location>
</feature>
<evidence type="ECO:0000256" key="6">
    <source>
        <dbReference type="SAM" id="Phobius"/>
    </source>
</evidence>
<dbReference type="GO" id="GO:0005886">
    <property type="term" value="C:plasma membrane"/>
    <property type="evidence" value="ECO:0007669"/>
    <property type="project" value="UniProtKB-SubCell"/>
</dbReference>
<evidence type="ECO:0000256" key="2">
    <source>
        <dbReference type="ARBA" id="ARBA00022692"/>
    </source>
</evidence>
<feature type="region of interest" description="Disordered" evidence="5">
    <location>
        <begin position="243"/>
        <end position="271"/>
    </location>
</feature>
<dbReference type="RefSeq" id="WP_093832953.1">
    <property type="nucleotide sequence ID" value="NZ_JAVRES010000016.1"/>
</dbReference>
<sequence>MSDDTLGAVRPAPSVAERLDRLPVLPTHRRITTVIGIGLLFDMYENNLSGTLSQVLRTDFALTATDVKLVLASVFLGQFFGAILMGRLADRLGRRRAFLVNLAIYSFFSLAGAFSPSVGWLIATRFLAGIGIGAEQTLSDSYLADVLPARHRGRLMAWAYTLGFCGVPAVGLTAMWLVPLAPFGVAGWRWLFALGAAGSAVVWAWRRGLFESPRWLAAVGRRAEAEALTARLEAEARSLGKPLTEPAAGRDADPSGGAPEPGGRGVDPGSAVPSGPFLRQLFSPGLRRRTVQCWLLCLLSTVGYYGFGTLAPLVLAAKGYDVVQGLGYTATVFVGYPVGALLAVPLMDRVERRFLVALSALGMAVAGLGFAFAGSASTVIACGFAYTLVSNVFSSASHVFLAEQYPTRIRAQASGTAYSLSKLTAAALPFALLPVLERGGPGTLFATIAAAMVALAAAVVLLGARGADRTDEAGAPVGSS</sequence>
<dbReference type="InterPro" id="IPR020846">
    <property type="entry name" value="MFS_dom"/>
</dbReference>
<evidence type="ECO:0000256" key="3">
    <source>
        <dbReference type="ARBA" id="ARBA00022989"/>
    </source>
</evidence>
<feature type="domain" description="Major facilitator superfamily (MFS) profile" evidence="7">
    <location>
        <begin position="31"/>
        <end position="467"/>
    </location>
</feature>
<feature type="transmembrane region" description="Helical" evidence="6">
    <location>
        <begin position="378"/>
        <end position="401"/>
    </location>
</feature>
<comment type="subcellular location">
    <subcellularLocation>
        <location evidence="1">Cell membrane</location>
        <topology evidence="1">Multi-pass membrane protein</topology>
    </subcellularLocation>
</comment>
<feature type="transmembrane region" description="Helical" evidence="6">
    <location>
        <begin position="187"/>
        <end position="205"/>
    </location>
</feature>
<evidence type="ECO:0000313" key="9">
    <source>
        <dbReference type="Proteomes" id="UP001183535"/>
    </source>
</evidence>
<keyword evidence="4 6" id="KW-0472">Membrane</keyword>
<evidence type="ECO:0000259" key="7">
    <source>
        <dbReference type="PROSITE" id="PS50850"/>
    </source>
</evidence>
<evidence type="ECO:0000256" key="4">
    <source>
        <dbReference type="ARBA" id="ARBA00023136"/>
    </source>
</evidence>
<organism evidence="8 9">
    <name type="scientific">Streptomyces doudnae</name>
    <dbReference type="NCBI Taxonomy" id="3075536"/>
    <lineage>
        <taxon>Bacteria</taxon>
        <taxon>Bacillati</taxon>
        <taxon>Actinomycetota</taxon>
        <taxon>Actinomycetes</taxon>
        <taxon>Kitasatosporales</taxon>
        <taxon>Streptomycetaceae</taxon>
        <taxon>Streptomyces</taxon>
    </lineage>
</organism>
<evidence type="ECO:0000313" key="8">
    <source>
        <dbReference type="EMBL" id="MDT0438257.1"/>
    </source>
</evidence>
<keyword evidence="2 6" id="KW-0812">Transmembrane</keyword>
<proteinExistence type="predicted"/>
<dbReference type="Proteomes" id="UP001183535">
    <property type="component" value="Unassembled WGS sequence"/>
</dbReference>
<dbReference type="AlphaFoldDB" id="A0ABD5EU53"/>
<reference evidence="9" key="1">
    <citation type="submission" date="2023-07" db="EMBL/GenBank/DDBJ databases">
        <title>30 novel species of actinomycetes from the DSMZ collection.</title>
        <authorList>
            <person name="Nouioui I."/>
        </authorList>
    </citation>
    <scope>NUCLEOTIDE SEQUENCE [LARGE SCALE GENOMIC DNA]</scope>
    <source>
        <strain evidence="9">DSM 41981</strain>
    </source>
</reference>
<dbReference type="InterPro" id="IPR036259">
    <property type="entry name" value="MFS_trans_sf"/>
</dbReference>
<dbReference type="InterPro" id="IPR005828">
    <property type="entry name" value="MFS_sugar_transport-like"/>
</dbReference>
<feature type="transmembrane region" description="Helical" evidence="6">
    <location>
        <begin position="158"/>
        <end position="181"/>
    </location>
</feature>
<gene>
    <name evidence="8" type="ORF">RM877_26590</name>
</gene>
<protein>
    <submittedName>
        <fullName evidence="8">MFS transporter</fullName>
    </submittedName>
</protein>
<evidence type="ECO:0000256" key="1">
    <source>
        <dbReference type="ARBA" id="ARBA00004651"/>
    </source>
</evidence>
<dbReference type="CDD" id="cd17316">
    <property type="entry name" value="MFS_SV2_like"/>
    <property type="match status" value="1"/>
</dbReference>
<keyword evidence="9" id="KW-1185">Reference proteome</keyword>
<comment type="caution">
    <text evidence="8">The sequence shown here is derived from an EMBL/GenBank/DDBJ whole genome shotgun (WGS) entry which is preliminary data.</text>
</comment>
<feature type="transmembrane region" description="Helical" evidence="6">
    <location>
        <begin position="444"/>
        <end position="464"/>
    </location>
</feature>
<feature type="transmembrane region" description="Helical" evidence="6">
    <location>
        <begin position="67"/>
        <end position="85"/>
    </location>
</feature>
<name>A0ABD5EU53_9ACTN</name>
<dbReference type="Pfam" id="PF00083">
    <property type="entry name" value="Sugar_tr"/>
    <property type="match status" value="1"/>
</dbReference>
<feature type="transmembrane region" description="Helical" evidence="6">
    <location>
        <begin position="354"/>
        <end position="372"/>
    </location>
</feature>